<sequence length="164" mass="18412">MTSNIVIGFANRSSRQISALRPDTKKLTKEVYANSSKAVWRVHADYCEDLQTERRCNELAQVVENLGKEVLPFEFRPLAPSLYWSFQRLQFLNTQVLTSIKSGNLIFMVHISGPPTGWRPRIADLLAAGSSKMSCLSERSELIFHFFSLNVASLPTALCPFASS</sequence>
<name>A0A2I0XA32_9ASPA</name>
<evidence type="ECO:0000313" key="2">
    <source>
        <dbReference type="Proteomes" id="UP000233837"/>
    </source>
</evidence>
<evidence type="ECO:0000313" key="1">
    <source>
        <dbReference type="EMBL" id="PKU84754.1"/>
    </source>
</evidence>
<protein>
    <submittedName>
        <fullName evidence="1">Uncharacterized protein</fullName>
    </submittedName>
</protein>
<reference evidence="1 2" key="2">
    <citation type="journal article" date="2017" name="Nature">
        <title>The Apostasia genome and the evolution of orchids.</title>
        <authorList>
            <person name="Zhang G.Q."/>
            <person name="Liu K.W."/>
            <person name="Li Z."/>
            <person name="Lohaus R."/>
            <person name="Hsiao Y.Y."/>
            <person name="Niu S.C."/>
            <person name="Wang J.Y."/>
            <person name="Lin Y.C."/>
            <person name="Xu Q."/>
            <person name="Chen L.J."/>
            <person name="Yoshida K."/>
            <person name="Fujiwara S."/>
            <person name="Wang Z.W."/>
            <person name="Zhang Y.Q."/>
            <person name="Mitsuda N."/>
            <person name="Wang M."/>
            <person name="Liu G.H."/>
            <person name="Pecoraro L."/>
            <person name="Huang H.X."/>
            <person name="Xiao X.J."/>
            <person name="Lin M."/>
            <person name="Wu X.Y."/>
            <person name="Wu W.L."/>
            <person name="Chen Y.Y."/>
            <person name="Chang S.B."/>
            <person name="Sakamoto S."/>
            <person name="Ohme-Takagi M."/>
            <person name="Yagi M."/>
            <person name="Zeng S.J."/>
            <person name="Shen C.Y."/>
            <person name="Yeh C.M."/>
            <person name="Luo Y.B."/>
            <person name="Tsai W.C."/>
            <person name="Van de Peer Y."/>
            <person name="Liu Z.J."/>
        </authorList>
    </citation>
    <scope>NUCLEOTIDE SEQUENCE [LARGE SCALE GENOMIC DNA]</scope>
    <source>
        <tissue evidence="1">The whole plant</tissue>
    </source>
</reference>
<dbReference type="EMBL" id="KZ502032">
    <property type="protein sequence ID" value="PKU84754.1"/>
    <property type="molecule type" value="Genomic_DNA"/>
</dbReference>
<proteinExistence type="predicted"/>
<dbReference type="Proteomes" id="UP000233837">
    <property type="component" value="Unassembled WGS sequence"/>
</dbReference>
<accession>A0A2I0XA32</accession>
<gene>
    <name evidence="1" type="ORF">MA16_Dca008164</name>
</gene>
<dbReference type="AlphaFoldDB" id="A0A2I0XA32"/>
<reference evidence="1 2" key="1">
    <citation type="journal article" date="2016" name="Sci. Rep.">
        <title>The Dendrobium catenatum Lindl. genome sequence provides insights into polysaccharide synthase, floral development and adaptive evolution.</title>
        <authorList>
            <person name="Zhang G.Q."/>
            <person name="Xu Q."/>
            <person name="Bian C."/>
            <person name="Tsai W.C."/>
            <person name="Yeh C.M."/>
            <person name="Liu K.W."/>
            <person name="Yoshida K."/>
            <person name="Zhang L.S."/>
            <person name="Chang S.B."/>
            <person name="Chen F."/>
            <person name="Shi Y."/>
            <person name="Su Y.Y."/>
            <person name="Zhang Y.Q."/>
            <person name="Chen L.J."/>
            <person name="Yin Y."/>
            <person name="Lin M."/>
            <person name="Huang H."/>
            <person name="Deng H."/>
            <person name="Wang Z.W."/>
            <person name="Zhu S.L."/>
            <person name="Zhao X."/>
            <person name="Deng C."/>
            <person name="Niu S.C."/>
            <person name="Huang J."/>
            <person name="Wang M."/>
            <person name="Liu G.H."/>
            <person name="Yang H.J."/>
            <person name="Xiao X.J."/>
            <person name="Hsiao Y.Y."/>
            <person name="Wu W.L."/>
            <person name="Chen Y.Y."/>
            <person name="Mitsuda N."/>
            <person name="Ohme-Takagi M."/>
            <person name="Luo Y.B."/>
            <person name="Van de Peer Y."/>
            <person name="Liu Z.J."/>
        </authorList>
    </citation>
    <scope>NUCLEOTIDE SEQUENCE [LARGE SCALE GENOMIC DNA]</scope>
    <source>
        <tissue evidence="1">The whole plant</tissue>
    </source>
</reference>
<organism evidence="1 2">
    <name type="scientific">Dendrobium catenatum</name>
    <dbReference type="NCBI Taxonomy" id="906689"/>
    <lineage>
        <taxon>Eukaryota</taxon>
        <taxon>Viridiplantae</taxon>
        <taxon>Streptophyta</taxon>
        <taxon>Embryophyta</taxon>
        <taxon>Tracheophyta</taxon>
        <taxon>Spermatophyta</taxon>
        <taxon>Magnoliopsida</taxon>
        <taxon>Liliopsida</taxon>
        <taxon>Asparagales</taxon>
        <taxon>Orchidaceae</taxon>
        <taxon>Epidendroideae</taxon>
        <taxon>Malaxideae</taxon>
        <taxon>Dendrobiinae</taxon>
        <taxon>Dendrobium</taxon>
    </lineage>
</organism>
<keyword evidence="2" id="KW-1185">Reference proteome</keyword>